<dbReference type="Proteomes" id="UP001497480">
    <property type="component" value="Unassembled WGS sequence"/>
</dbReference>
<reference evidence="2 3" key="1">
    <citation type="submission" date="2024-03" db="EMBL/GenBank/DDBJ databases">
        <authorList>
            <person name="Martinez-Hernandez J."/>
        </authorList>
    </citation>
    <scope>NUCLEOTIDE SEQUENCE [LARGE SCALE GENOMIC DNA]</scope>
</reference>
<evidence type="ECO:0000256" key="1">
    <source>
        <dbReference type="SAM" id="MobiDB-lite"/>
    </source>
</evidence>
<name>A0AAV1XBC8_LUPLU</name>
<evidence type="ECO:0000313" key="2">
    <source>
        <dbReference type="EMBL" id="CAL0319006.1"/>
    </source>
</evidence>
<evidence type="ECO:0000313" key="3">
    <source>
        <dbReference type="Proteomes" id="UP001497480"/>
    </source>
</evidence>
<protein>
    <submittedName>
        <fullName evidence="2">Uncharacterized protein</fullName>
    </submittedName>
</protein>
<dbReference type="EMBL" id="CAXHTB010000014">
    <property type="protein sequence ID" value="CAL0319006.1"/>
    <property type="molecule type" value="Genomic_DNA"/>
</dbReference>
<proteinExistence type="predicted"/>
<dbReference type="AlphaFoldDB" id="A0AAV1XBC8"/>
<gene>
    <name evidence="2" type="ORF">LLUT_LOCUS20066</name>
</gene>
<feature type="compositionally biased region" description="Basic residues" evidence="1">
    <location>
        <begin position="102"/>
        <end position="114"/>
    </location>
</feature>
<dbReference type="PANTHER" id="PTHR37615">
    <property type="entry name" value="NUCLEOPORIN NUP159-LIKE"/>
    <property type="match status" value="1"/>
</dbReference>
<organism evidence="2 3">
    <name type="scientific">Lupinus luteus</name>
    <name type="common">European yellow lupine</name>
    <dbReference type="NCBI Taxonomy" id="3873"/>
    <lineage>
        <taxon>Eukaryota</taxon>
        <taxon>Viridiplantae</taxon>
        <taxon>Streptophyta</taxon>
        <taxon>Embryophyta</taxon>
        <taxon>Tracheophyta</taxon>
        <taxon>Spermatophyta</taxon>
        <taxon>Magnoliopsida</taxon>
        <taxon>eudicotyledons</taxon>
        <taxon>Gunneridae</taxon>
        <taxon>Pentapetalae</taxon>
        <taxon>rosids</taxon>
        <taxon>fabids</taxon>
        <taxon>Fabales</taxon>
        <taxon>Fabaceae</taxon>
        <taxon>Papilionoideae</taxon>
        <taxon>50 kb inversion clade</taxon>
        <taxon>genistoids sensu lato</taxon>
        <taxon>core genistoids</taxon>
        <taxon>Genisteae</taxon>
        <taxon>Lupinus</taxon>
    </lineage>
</organism>
<sequence>MFIIEMGKKKQKMKELSVAIAEASSIQGSEIQPQLPRKRGRPRKIVAVERNQEKKKEEEAEGTESSVKKEKQQEESAATACISINTKEEEIQLIPKGEPSRIRARRKSKPRKST</sequence>
<dbReference type="PANTHER" id="PTHR37615:SF1">
    <property type="entry name" value="NUCLEOPORIN NUP159-LIKE"/>
    <property type="match status" value="1"/>
</dbReference>
<accession>A0AAV1XBC8</accession>
<keyword evidence="3" id="KW-1185">Reference proteome</keyword>
<comment type="caution">
    <text evidence="2">The sequence shown here is derived from an EMBL/GenBank/DDBJ whole genome shotgun (WGS) entry which is preliminary data.</text>
</comment>
<feature type="compositionally biased region" description="Basic and acidic residues" evidence="1">
    <location>
        <begin position="46"/>
        <end position="58"/>
    </location>
</feature>
<feature type="region of interest" description="Disordered" evidence="1">
    <location>
        <begin position="22"/>
        <end position="114"/>
    </location>
</feature>